<reference evidence="2 3" key="1">
    <citation type="journal article" date="2023" name="Sci. Data">
        <title>Genome assembly of the Korean intertidal mud-creeper Batillaria attramentaria.</title>
        <authorList>
            <person name="Patra A.K."/>
            <person name="Ho P.T."/>
            <person name="Jun S."/>
            <person name="Lee S.J."/>
            <person name="Kim Y."/>
            <person name="Won Y.J."/>
        </authorList>
    </citation>
    <scope>NUCLEOTIDE SEQUENCE [LARGE SCALE GENOMIC DNA]</scope>
    <source>
        <strain evidence="2">Wonlab-2016</strain>
    </source>
</reference>
<accession>A0ABD0M025</accession>
<dbReference type="Proteomes" id="UP001519460">
    <property type="component" value="Unassembled WGS sequence"/>
</dbReference>
<name>A0ABD0M025_9CAEN</name>
<proteinExistence type="predicted"/>
<feature type="compositionally biased region" description="Basic and acidic residues" evidence="1">
    <location>
        <begin position="26"/>
        <end position="38"/>
    </location>
</feature>
<sequence>PTLVSRFREKNVPQPQPKPGSSPGKSDPENPRRGEKARRPFRARSGTAFLSWRLQFWRHRSQNLDDDCVAVVGSQRDEN</sequence>
<dbReference type="EMBL" id="JACVVK020000013">
    <property type="protein sequence ID" value="KAK7504855.1"/>
    <property type="molecule type" value="Genomic_DNA"/>
</dbReference>
<organism evidence="2 3">
    <name type="scientific">Batillaria attramentaria</name>
    <dbReference type="NCBI Taxonomy" id="370345"/>
    <lineage>
        <taxon>Eukaryota</taxon>
        <taxon>Metazoa</taxon>
        <taxon>Spiralia</taxon>
        <taxon>Lophotrochozoa</taxon>
        <taxon>Mollusca</taxon>
        <taxon>Gastropoda</taxon>
        <taxon>Caenogastropoda</taxon>
        <taxon>Sorbeoconcha</taxon>
        <taxon>Cerithioidea</taxon>
        <taxon>Batillariidae</taxon>
        <taxon>Batillaria</taxon>
    </lineage>
</organism>
<comment type="caution">
    <text evidence="2">The sequence shown here is derived from an EMBL/GenBank/DDBJ whole genome shotgun (WGS) entry which is preliminary data.</text>
</comment>
<feature type="non-terminal residue" evidence="2">
    <location>
        <position position="1"/>
    </location>
</feature>
<feature type="compositionally biased region" description="Basic and acidic residues" evidence="1">
    <location>
        <begin position="1"/>
        <end position="11"/>
    </location>
</feature>
<gene>
    <name evidence="2" type="ORF">BaRGS_00003883</name>
</gene>
<evidence type="ECO:0000313" key="2">
    <source>
        <dbReference type="EMBL" id="KAK7504855.1"/>
    </source>
</evidence>
<protein>
    <submittedName>
        <fullName evidence="2">Uncharacterized protein</fullName>
    </submittedName>
</protein>
<evidence type="ECO:0000256" key="1">
    <source>
        <dbReference type="SAM" id="MobiDB-lite"/>
    </source>
</evidence>
<feature type="region of interest" description="Disordered" evidence="1">
    <location>
        <begin position="1"/>
        <end position="43"/>
    </location>
</feature>
<dbReference type="AlphaFoldDB" id="A0ABD0M025"/>
<keyword evidence="3" id="KW-1185">Reference proteome</keyword>
<evidence type="ECO:0000313" key="3">
    <source>
        <dbReference type="Proteomes" id="UP001519460"/>
    </source>
</evidence>